<gene>
    <name evidence="3" type="ORF">LSH36_250g03043</name>
</gene>
<comment type="caution">
    <text evidence="3">The sequence shown here is derived from an EMBL/GenBank/DDBJ whole genome shotgun (WGS) entry which is preliminary data.</text>
</comment>
<keyword evidence="2" id="KW-0732">Signal</keyword>
<dbReference type="AlphaFoldDB" id="A0AAD9N5I2"/>
<protein>
    <submittedName>
        <fullName evidence="3">Uncharacterized protein</fullName>
    </submittedName>
</protein>
<evidence type="ECO:0000313" key="3">
    <source>
        <dbReference type="EMBL" id="KAK2155064.1"/>
    </source>
</evidence>
<feature type="signal peptide" evidence="2">
    <location>
        <begin position="1"/>
        <end position="28"/>
    </location>
</feature>
<evidence type="ECO:0000256" key="1">
    <source>
        <dbReference type="SAM" id="MobiDB-lite"/>
    </source>
</evidence>
<dbReference type="Proteomes" id="UP001208570">
    <property type="component" value="Unassembled WGS sequence"/>
</dbReference>
<dbReference type="GO" id="GO:0008289">
    <property type="term" value="F:lipid binding"/>
    <property type="evidence" value="ECO:0007669"/>
    <property type="project" value="InterPro"/>
</dbReference>
<evidence type="ECO:0000256" key="2">
    <source>
        <dbReference type="SAM" id="SignalP"/>
    </source>
</evidence>
<proteinExistence type="predicted"/>
<accession>A0AAD9N5I2</accession>
<dbReference type="InterPro" id="IPR017943">
    <property type="entry name" value="Bactericidal_perm-incr_a/b_dom"/>
</dbReference>
<feature type="chain" id="PRO_5042169015" evidence="2">
    <location>
        <begin position="29"/>
        <end position="78"/>
    </location>
</feature>
<keyword evidence="4" id="KW-1185">Reference proteome</keyword>
<feature type="region of interest" description="Disordered" evidence="1">
    <location>
        <begin position="59"/>
        <end position="78"/>
    </location>
</feature>
<evidence type="ECO:0000313" key="4">
    <source>
        <dbReference type="Proteomes" id="UP001208570"/>
    </source>
</evidence>
<organism evidence="3 4">
    <name type="scientific">Paralvinella palmiformis</name>
    <dbReference type="NCBI Taxonomy" id="53620"/>
    <lineage>
        <taxon>Eukaryota</taxon>
        <taxon>Metazoa</taxon>
        <taxon>Spiralia</taxon>
        <taxon>Lophotrochozoa</taxon>
        <taxon>Annelida</taxon>
        <taxon>Polychaeta</taxon>
        <taxon>Sedentaria</taxon>
        <taxon>Canalipalpata</taxon>
        <taxon>Terebellida</taxon>
        <taxon>Terebelliformia</taxon>
        <taxon>Alvinellidae</taxon>
        <taxon>Paralvinella</taxon>
    </lineage>
</organism>
<reference evidence="3" key="1">
    <citation type="journal article" date="2023" name="Mol. Biol. Evol.">
        <title>Third-Generation Sequencing Reveals the Adaptive Role of the Epigenome in Three Deep-Sea Polychaetes.</title>
        <authorList>
            <person name="Perez M."/>
            <person name="Aroh O."/>
            <person name="Sun Y."/>
            <person name="Lan Y."/>
            <person name="Juniper S.K."/>
            <person name="Young C.R."/>
            <person name="Angers B."/>
            <person name="Qian P.Y."/>
        </authorList>
    </citation>
    <scope>NUCLEOTIDE SEQUENCE</scope>
    <source>
        <strain evidence="3">P08H-3</strain>
    </source>
</reference>
<sequence>MAIIGTGNKMLTSVVLCVYLILCTHSEARNPGVKIHLSKYGLNYAKEIAVDDLQKSIKNRGIPNHEDTSGDLSYRLSK</sequence>
<dbReference type="EMBL" id="JAODUP010000250">
    <property type="protein sequence ID" value="KAK2155064.1"/>
    <property type="molecule type" value="Genomic_DNA"/>
</dbReference>
<dbReference type="SUPFAM" id="SSF55394">
    <property type="entry name" value="Bactericidal permeability-increasing protein, BPI"/>
    <property type="match status" value="1"/>
</dbReference>
<name>A0AAD9N5I2_9ANNE</name>